<feature type="compositionally biased region" description="Basic and acidic residues" evidence="1">
    <location>
        <begin position="167"/>
        <end position="182"/>
    </location>
</feature>
<feature type="non-terminal residue" evidence="2">
    <location>
        <position position="182"/>
    </location>
</feature>
<feature type="non-terminal residue" evidence="2">
    <location>
        <position position="1"/>
    </location>
</feature>
<reference evidence="2" key="1">
    <citation type="submission" date="2021-03" db="EMBL/GenBank/DDBJ databases">
        <authorList>
            <person name="Tran Van P."/>
        </authorList>
    </citation>
    <scope>NUCLEOTIDE SEQUENCE</scope>
</reference>
<evidence type="ECO:0000256" key="1">
    <source>
        <dbReference type="SAM" id="MobiDB-lite"/>
    </source>
</evidence>
<feature type="region of interest" description="Disordered" evidence="1">
    <location>
        <begin position="69"/>
        <end position="88"/>
    </location>
</feature>
<proteinExistence type="predicted"/>
<comment type="caution">
    <text evidence="2">The sequence shown here is derived from an EMBL/GenBank/DDBJ whole genome shotgun (WGS) entry which is preliminary data.</text>
</comment>
<dbReference type="EMBL" id="CAJPIN010005348">
    <property type="protein sequence ID" value="CAG2057399.1"/>
    <property type="molecule type" value="Genomic_DNA"/>
</dbReference>
<name>A0ABN7NS02_TIMPD</name>
<feature type="region of interest" description="Disordered" evidence="1">
    <location>
        <begin position="155"/>
        <end position="182"/>
    </location>
</feature>
<gene>
    <name evidence="2" type="ORF">TPAB3V08_LOCUS4378</name>
</gene>
<dbReference type="Proteomes" id="UP001153148">
    <property type="component" value="Unassembled WGS sequence"/>
</dbReference>
<sequence length="182" mass="20886">YFENWRYTSVLAYVVLTDSSQLTSDLTRRQVNPTANQFLKFERCHLHMAPAPTAHHTYLDLMVDHHTLDQGPMKGPHPLDQGPTEGPQDIMDQVTLDLDHRDLLTTPQFLESHCHSAIQACLPTLMLNTSSATPGGLYFEVYIDVQGVQRDNCDKNMPYPPQKKKVYKIDKEKTEKDNTFQR</sequence>
<keyword evidence="3" id="KW-1185">Reference proteome</keyword>
<evidence type="ECO:0000313" key="3">
    <source>
        <dbReference type="Proteomes" id="UP001153148"/>
    </source>
</evidence>
<evidence type="ECO:0000313" key="2">
    <source>
        <dbReference type="EMBL" id="CAG2057399.1"/>
    </source>
</evidence>
<accession>A0ABN7NS02</accession>
<protein>
    <submittedName>
        <fullName evidence="2">Uncharacterized protein</fullName>
    </submittedName>
</protein>
<organism evidence="2 3">
    <name type="scientific">Timema podura</name>
    <name type="common">Walking stick</name>
    <dbReference type="NCBI Taxonomy" id="61482"/>
    <lineage>
        <taxon>Eukaryota</taxon>
        <taxon>Metazoa</taxon>
        <taxon>Ecdysozoa</taxon>
        <taxon>Arthropoda</taxon>
        <taxon>Hexapoda</taxon>
        <taxon>Insecta</taxon>
        <taxon>Pterygota</taxon>
        <taxon>Neoptera</taxon>
        <taxon>Polyneoptera</taxon>
        <taxon>Phasmatodea</taxon>
        <taxon>Timematodea</taxon>
        <taxon>Timematoidea</taxon>
        <taxon>Timematidae</taxon>
        <taxon>Timema</taxon>
    </lineage>
</organism>